<dbReference type="Proteomes" id="UP000050269">
    <property type="component" value="Unassembled WGS sequence"/>
</dbReference>
<evidence type="ECO:0000313" key="3">
    <source>
        <dbReference type="Proteomes" id="UP000050269"/>
    </source>
</evidence>
<comment type="caution">
    <text evidence="2">The sequence shown here is derived from an EMBL/GenBank/DDBJ whole genome shotgun (WGS) entry which is preliminary data.</text>
</comment>
<keyword evidence="1" id="KW-0812">Transmembrane</keyword>
<keyword evidence="1" id="KW-1133">Transmembrane helix</keyword>
<evidence type="ECO:0000256" key="1">
    <source>
        <dbReference type="SAM" id="Phobius"/>
    </source>
</evidence>
<dbReference type="RefSeq" id="WP_054608132.1">
    <property type="nucleotide sequence ID" value="NZ_JXDF01000017.1"/>
</dbReference>
<reference evidence="2 3" key="1">
    <citation type="journal article" date="2015" name="Genome Biol. Evol.">
        <title>Functionally Structured Genomes in Lactobacillus kunkeei Colonizing the Honey Crop and Food Products of Honeybees and Stingless Bees.</title>
        <authorList>
            <person name="Tamarit D."/>
            <person name="Ellegaard K.M."/>
            <person name="Wikander J."/>
            <person name="Olofsson T."/>
            <person name="Vasquez A."/>
            <person name="Andersson S.G."/>
        </authorList>
    </citation>
    <scope>NUCLEOTIDE SEQUENCE [LARGE SCALE GENOMIC DNA]</scope>
    <source>
        <strain evidence="2 3">LMbo</strain>
    </source>
</reference>
<organism evidence="2 3">
    <name type="scientific">Apilactobacillus kunkeei</name>
    <dbReference type="NCBI Taxonomy" id="148814"/>
    <lineage>
        <taxon>Bacteria</taxon>
        <taxon>Bacillati</taxon>
        <taxon>Bacillota</taxon>
        <taxon>Bacilli</taxon>
        <taxon>Lactobacillales</taxon>
        <taxon>Lactobacillaceae</taxon>
        <taxon>Apilactobacillus</taxon>
    </lineage>
</organism>
<evidence type="ECO:0000313" key="2">
    <source>
        <dbReference type="EMBL" id="KPN82019.1"/>
    </source>
</evidence>
<dbReference type="EMBL" id="JXDF01000017">
    <property type="protein sequence ID" value="KPN82019.1"/>
    <property type="molecule type" value="Genomic_DNA"/>
</dbReference>
<gene>
    <name evidence="2" type="ORF">RZ78_11260</name>
</gene>
<proteinExistence type="predicted"/>
<feature type="transmembrane region" description="Helical" evidence="1">
    <location>
        <begin position="12"/>
        <end position="31"/>
    </location>
</feature>
<sequence>MNFIKNLKAKSPMAFWSIIVVVITVVVVGFSNNKNNGSPMSFSETPQKFISEAANKKQIWKLTFPDGETNFFKFSANSDVLYFTSSHINYHVDYDAQAKYDFVKPNSFKMIAVVGPYKGQALRQFNDLKIVDNKIEGNIYQKIAGKVNTGKITFEPAGNDI</sequence>
<dbReference type="AlphaFoldDB" id="A0A0P7LYE1"/>
<accession>A0A0P7LYE1</accession>
<dbReference type="PATRIC" id="fig|148814.13.peg.658"/>
<protein>
    <submittedName>
        <fullName evidence="2">Uncharacterized protein</fullName>
    </submittedName>
</protein>
<name>A0A0P7LYE1_9LACO</name>
<keyword evidence="1" id="KW-0472">Membrane</keyword>